<keyword evidence="2" id="KW-1185">Reference proteome</keyword>
<protein>
    <submittedName>
        <fullName evidence="1">Uncharacterized protein</fullName>
    </submittedName>
</protein>
<dbReference type="EMBL" id="CP101509">
    <property type="protein sequence ID" value="UTV30577.1"/>
    <property type="molecule type" value="Genomic_DNA"/>
</dbReference>
<dbReference type="Proteomes" id="UP001057998">
    <property type="component" value="Chromosome 2"/>
</dbReference>
<proteinExistence type="predicted"/>
<sequence>MDKDSLLTGFSRSLHLQSKEFGIEKLFNEVKVMSGKNISPRTFSNKINPAQAGHQLTLQEFMLTMKVLQQEERHVFILDEMLKLFGLQCERIETGELHEITYRNVLNAWMDWDKERGDVQQEIRAALSDGKVSANELEEIKKEMSQDIDAMIKLRDMLEFACENRINIK</sequence>
<dbReference type="Pfam" id="PF06892">
    <property type="entry name" value="Phage_CP76"/>
    <property type="match status" value="1"/>
</dbReference>
<dbReference type="InterPro" id="IPR009679">
    <property type="entry name" value="Phage_186_CII-like"/>
</dbReference>
<reference evidence="1" key="1">
    <citation type="submission" date="2022-07" db="EMBL/GenBank/DDBJ databases">
        <title>Genome sequencing of Photobacterium atrarenae GJH2-4.</title>
        <authorList>
            <person name="Park S.-J."/>
        </authorList>
    </citation>
    <scope>NUCLEOTIDE SEQUENCE</scope>
    <source>
        <strain evidence="1">GJH2-4</strain>
    </source>
</reference>
<gene>
    <name evidence="1" type="ORF">NNL38_18610</name>
</gene>
<evidence type="ECO:0000313" key="2">
    <source>
        <dbReference type="Proteomes" id="UP001057998"/>
    </source>
</evidence>
<name>A0ABY5GMQ3_9GAMM</name>
<evidence type="ECO:0000313" key="1">
    <source>
        <dbReference type="EMBL" id="UTV30577.1"/>
    </source>
</evidence>
<organism evidence="1 2">
    <name type="scientific">Photobacterium atrarenae</name>
    <dbReference type="NCBI Taxonomy" id="865757"/>
    <lineage>
        <taxon>Bacteria</taxon>
        <taxon>Pseudomonadati</taxon>
        <taxon>Pseudomonadota</taxon>
        <taxon>Gammaproteobacteria</taxon>
        <taxon>Vibrionales</taxon>
        <taxon>Vibrionaceae</taxon>
        <taxon>Photobacterium</taxon>
    </lineage>
</organism>
<accession>A0ABY5GMQ3</accession>
<dbReference type="RefSeq" id="WP_255391938.1">
    <property type="nucleotide sequence ID" value="NZ_CP101509.1"/>
</dbReference>